<gene>
    <name evidence="4" type="ORF">GLOTRDRAFT_35162</name>
</gene>
<dbReference type="InterPro" id="IPR041694">
    <property type="entry name" value="ADH_N_2"/>
</dbReference>
<dbReference type="Gene3D" id="3.90.180.10">
    <property type="entry name" value="Medium-chain alcohol dehydrogenases, catalytic domain"/>
    <property type="match status" value="1"/>
</dbReference>
<feature type="transmembrane region" description="Helical" evidence="2">
    <location>
        <begin position="131"/>
        <end position="151"/>
    </location>
</feature>
<dbReference type="OMA" id="MISDYNT"/>
<dbReference type="CDD" id="cd05288">
    <property type="entry name" value="PGDH"/>
    <property type="match status" value="1"/>
</dbReference>
<dbReference type="AlphaFoldDB" id="S7QJH7"/>
<dbReference type="Gene3D" id="3.40.50.720">
    <property type="entry name" value="NAD(P)-binding Rossmann-like Domain"/>
    <property type="match status" value="1"/>
</dbReference>
<dbReference type="OrthoDB" id="809632at2759"/>
<dbReference type="GeneID" id="19305605"/>
<evidence type="ECO:0000313" key="4">
    <source>
        <dbReference type="EMBL" id="EPQ59836.1"/>
    </source>
</evidence>
<dbReference type="eggNOG" id="KOG1196">
    <property type="taxonomic scope" value="Eukaryota"/>
</dbReference>
<keyword evidence="5" id="KW-1185">Reference proteome</keyword>
<dbReference type="InterPro" id="IPR020843">
    <property type="entry name" value="ER"/>
</dbReference>
<dbReference type="KEGG" id="gtr:GLOTRDRAFT_35162"/>
<protein>
    <submittedName>
        <fullName evidence="4">NAD P-binding protein</fullName>
    </submittedName>
</protein>
<feature type="domain" description="Enoyl reductase (ER)" evidence="3">
    <location>
        <begin position="59"/>
        <end position="349"/>
    </location>
</feature>
<dbReference type="HOGENOM" id="CLU_026673_29_1_1"/>
<dbReference type="InterPro" id="IPR036291">
    <property type="entry name" value="NAD(P)-bd_dom_sf"/>
</dbReference>
<accession>S7QJH7</accession>
<keyword evidence="2" id="KW-0812">Transmembrane</keyword>
<dbReference type="SUPFAM" id="SSF51735">
    <property type="entry name" value="NAD(P)-binding Rossmann-fold domains"/>
    <property type="match status" value="1"/>
</dbReference>
<dbReference type="PANTHER" id="PTHR43205">
    <property type="entry name" value="PROSTAGLANDIN REDUCTASE"/>
    <property type="match status" value="1"/>
</dbReference>
<dbReference type="RefSeq" id="XP_007861809.1">
    <property type="nucleotide sequence ID" value="XM_007863618.1"/>
</dbReference>
<dbReference type="Pfam" id="PF16884">
    <property type="entry name" value="ADH_N_2"/>
    <property type="match status" value="1"/>
</dbReference>
<evidence type="ECO:0000256" key="1">
    <source>
        <dbReference type="ARBA" id="ARBA00023002"/>
    </source>
</evidence>
<reference evidence="4 5" key="1">
    <citation type="journal article" date="2012" name="Science">
        <title>The Paleozoic origin of enzymatic lignin decomposition reconstructed from 31 fungal genomes.</title>
        <authorList>
            <person name="Floudas D."/>
            <person name="Binder M."/>
            <person name="Riley R."/>
            <person name="Barry K."/>
            <person name="Blanchette R.A."/>
            <person name="Henrissat B."/>
            <person name="Martinez A.T."/>
            <person name="Otillar R."/>
            <person name="Spatafora J.W."/>
            <person name="Yadav J.S."/>
            <person name="Aerts A."/>
            <person name="Benoit I."/>
            <person name="Boyd A."/>
            <person name="Carlson A."/>
            <person name="Copeland A."/>
            <person name="Coutinho P.M."/>
            <person name="de Vries R.P."/>
            <person name="Ferreira P."/>
            <person name="Findley K."/>
            <person name="Foster B."/>
            <person name="Gaskell J."/>
            <person name="Glotzer D."/>
            <person name="Gorecki P."/>
            <person name="Heitman J."/>
            <person name="Hesse C."/>
            <person name="Hori C."/>
            <person name="Igarashi K."/>
            <person name="Jurgens J.A."/>
            <person name="Kallen N."/>
            <person name="Kersten P."/>
            <person name="Kohler A."/>
            <person name="Kuees U."/>
            <person name="Kumar T.K.A."/>
            <person name="Kuo A."/>
            <person name="LaButti K."/>
            <person name="Larrondo L.F."/>
            <person name="Lindquist E."/>
            <person name="Ling A."/>
            <person name="Lombard V."/>
            <person name="Lucas S."/>
            <person name="Lundell T."/>
            <person name="Martin R."/>
            <person name="McLaughlin D.J."/>
            <person name="Morgenstern I."/>
            <person name="Morin E."/>
            <person name="Murat C."/>
            <person name="Nagy L.G."/>
            <person name="Nolan M."/>
            <person name="Ohm R.A."/>
            <person name="Patyshakuliyeva A."/>
            <person name="Rokas A."/>
            <person name="Ruiz-Duenas F.J."/>
            <person name="Sabat G."/>
            <person name="Salamov A."/>
            <person name="Samejima M."/>
            <person name="Schmutz J."/>
            <person name="Slot J.C."/>
            <person name="St John F."/>
            <person name="Stenlid J."/>
            <person name="Sun H."/>
            <person name="Sun S."/>
            <person name="Syed K."/>
            <person name="Tsang A."/>
            <person name="Wiebenga A."/>
            <person name="Young D."/>
            <person name="Pisabarro A."/>
            <person name="Eastwood D.C."/>
            <person name="Martin F."/>
            <person name="Cullen D."/>
            <person name="Grigoriev I.V."/>
            <person name="Hibbett D.S."/>
        </authorList>
    </citation>
    <scope>NUCLEOTIDE SEQUENCE [LARGE SCALE GENOMIC DNA]</scope>
    <source>
        <strain evidence="4 5">ATCC 11539</strain>
    </source>
</reference>
<feature type="transmembrane region" description="Helical" evidence="2">
    <location>
        <begin position="163"/>
        <end position="181"/>
    </location>
</feature>
<sequence length="354" mass="38158">MASVRNGRLIFNEVPAGVPVPGKTTVYDSSQTIDLDTVSLNGGILVKTLFLGIDPFIQGKMRIPLPDIPAFKVGEVVQNYGVGVVLRSESPTHKPGDHVWGTTQALGEFPFQEYFVADPKEFMVIDNRENLPWSVFLGMLGLPGLTAYLGWREFSPAKKGDVIFVSAGAGAVGSYMIVQLAKKAGCKVIASTGSDEKVEYMKKLGVDVPFNYKKTDTREVLKKAGGIDIYWDNVGGETLEAAIDAAKFGATFIVPTECGMITTYNNAAPQGVGVKLQNLFFIVPKQIKLVGYISSSLIEKHGQEFFTVVPSMIARGEIKHAEHIFQGIEQAGDALAALLGGTNKGKVVVQVAKE</sequence>
<proteinExistence type="predicted"/>
<dbReference type="SUPFAM" id="SSF50129">
    <property type="entry name" value="GroES-like"/>
    <property type="match status" value="1"/>
</dbReference>
<keyword evidence="2" id="KW-0472">Membrane</keyword>
<dbReference type="InterPro" id="IPR011032">
    <property type="entry name" value="GroES-like_sf"/>
</dbReference>
<dbReference type="InterPro" id="IPR013149">
    <property type="entry name" value="ADH-like_C"/>
</dbReference>
<organism evidence="4 5">
    <name type="scientific">Gloeophyllum trabeum (strain ATCC 11539 / FP-39264 / Madison 617)</name>
    <name type="common">Brown rot fungus</name>
    <dbReference type="NCBI Taxonomy" id="670483"/>
    <lineage>
        <taxon>Eukaryota</taxon>
        <taxon>Fungi</taxon>
        <taxon>Dikarya</taxon>
        <taxon>Basidiomycota</taxon>
        <taxon>Agaricomycotina</taxon>
        <taxon>Agaricomycetes</taxon>
        <taxon>Gloeophyllales</taxon>
        <taxon>Gloeophyllaceae</taxon>
        <taxon>Gloeophyllum</taxon>
    </lineage>
</organism>
<evidence type="ECO:0000313" key="5">
    <source>
        <dbReference type="Proteomes" id="UP000030669"/>
    </source>
</evidence>
<dbReference type="SMART" id="SM00829">
    <property type="entry name" value="PKS_ER"/>
    <property type="match status" value="1"/>
</dbReference>
<dbReference type="EMBL" id="KB469297">
    <property type="protein sequence ID" value="EPQ59836.1"/>
    <property type="molecule type" value="Genomic_DNA"/>
</dbReference>
<keyword evidence="1" id="KW-0560">Oxidoreductase</keyword>
<dbReference type="PANTHER" id="PTHR43205:SF7">
    <property type="entry name" value="PROSTAGLANDIN REDUCTASE 1"/>
    <property type="match status" value="1"/>
</dbReference>
<name>S7QJH7_GLOTA</name>
<evidence type="ECO:0000256" key="2">
    <source>
        <dbReference type="SAM" id="Phobius"/>
    </source>
</evidence>
<dbReference type="Proteomes" id="UP000030669">
    <property type="component" value="Unassembled WGS sequence"/>
</dbReference>
<keyword evidence="2" id="KW-1133">Transmembrane helix</keyword>
<dbReference type="InterPro" id="IPR045010">
    <property type="entry name" value="MDR_fam"/>
</dbReference>
<evidence type="ECO:0000259" key="3">
    <source>
        <dbReference type="SMART" id="SM00829"/>
    </source>
</evidence>
<dbReference type="Pfam" id="PF00107">
    <property type="entry name" value="ADH_zinc_N"/>
    <property type="match status" value="1"/>
</dbReference>
<dbReference type="GO" id="GO:0016628">
    <property type="term" value="F:oxidoreductase activity, acting on the CH-CH group of donors, NAD or NADP as acceptor"/>
    <property type="evidence" value="ECO:0007669"/>
    <property type="project" value="InterPro"/>
</dbReference>